<dbReference type="EMBL" id="LSSM01002862">
    <property type="protein sequence ID" value="OMJ20034.1"/>
    <property type="molecule type" value="Genomic_DNA"/>
</dbReference>
<dbReference type="Proteomes" id="UP000187429">
    <property type="component" value="Unassembled WGS sequence"/>
</dbReference>
<organism evidence="1 2">
    <name type="scientific">Smittium culicis</name>
    <dbReference type="NCBI Taxonomy" id="133412"/>
    <lineage>
        <taxon>Eukaryota</taxon>
        <taxon>Fungi</taxon>
        <taxon>Fungi incertae sedis</taxon>
        <taxon>Zoopagomycota</taxon>
        <taxon>Kickxellomycotina</taxon>
        <taxon>Harpellomycetes</taxon>
        <taxon>Harpellales</taxon>
        <taxon>Legeriomycetaceae</taxon>
        <taxon>Smittium</taxon>
    </lineage>
</organism>
<evidence type="ECO:0000313" key="1">
    <source>
        <dbReference type="EMBL" id="OMJ20034.1"/>
    </source>
</evidence>
<sequence length="70" mass="7890">MPGNQISDVHAGLITVTGIRSRLAFWTTCEIRFQVVQQLSVQVPAVIFWYLLVDRGCEEVYVVLPVSLVQ</sequence>
<accession>A0A1R1XZR6</accession>
<proteinExistence type="predicted"/>
<name>A0A1R1XZR6_9FUNG</name>
<gene>
    <name evidence="1" type="ORF">AYI69_g6388</name>
</gene>
<reference evidence="2" key="1">
    <citation type="submission" date="2017-01" db="EMBL/GenBank/DDBJ databases">
        <authorList>
            <person name="Wang Y."/>
            <person name="White M."/>
            <person name="Kvist S."/>
            <person name="Moncalvo J.-M."/>
        </authorList>
    </citation>
    <scope>NUCLEOTIDE SEQUENCE [LARGE SCALE GENOMIC DNA]</scope>
    <source>
        <strain evidence="2">ID-206-W2</strain>
    </source>
</reference>
<protein>
    <submittedName>
        <fullName evidence="1">Uncharacterized protein</fullName>
    </submittedName>
</protein>
<comment type="caution">
    <text evidence="1">The sequence shown here is derived from an EMBL/GenBank/DDBJ whole genome shotgun (WGS) entry which is preliminary data.</text>
</comment>
<evidence type="ECO:0000313" key="2">
    <source>
        <dbReference type="Proteomes" id="UP000187429"/>
    </source>
</evidence>
<keyword evidence="2" id="KW-1185">Reference proteome</keyword>
<dbReference type="AlphaFoldDB" id="A0A1R1XZR6"/>